<dbReference type="RefSeq" id="WP_185122976.1">
    <property type="nucleotide sequence ID" value="NZ_JACJVQ010000024.1"/>
</dbReference>
<dbReference type="AlphaFoldDB" id="A0A841T645"/>
<comment type="caution">
    <text evidence="2">The sequence shown here is derived from an EMBL/GenBank/DDBJ whole genome shotgun (WGS) entry which is preliminary data.</text>
</comment>
<feature type="transmembrane region" description="Helical" evidence="1">
    <location>
        <begin position="40"/>
        <end position="59"/>
    </location>
</feature>
<proteinExistence type="predicted"/>
<keyword evidence="1" id="KW-1133">Transmembrane helix</keyword>
<reference evidence="2 3" key="1">
    <citation type="submission" date="2020-08" db="EMBL/GenBank/DDBJ databases">
        <title>Cohnella phylogeny.</title>
        <authorList>
            <person name="Dunlap C."/>
        </authorList>
    </citation>
    <scope>NUCLEOTIDE SEQUENCE [LARGE SCALE GENOMIC DNA]</scope>
    <source>
        <strain evidence="2 3">DSM 25241</strain>
    </source>
</reference>
<dbReference type="Proteomes" id="UP000535838">
    <property type="component" value="Unassembled WGS sequence"/>
</dbReference>
<protein>
    <recommendedName>
        <fullName evidence="4">DUF3995 domain-containing protein</fullName>
    </recommendedName>
</protein>
<feature type="transmembrane region" description="Helical" evidence="1">
    <location>
        <begin position="124"/>
        <end position="149"/>
    </location>
</feature>
<evidence type="ECO:0000313" key="2">
    <source>
        <dbReference type="EMBL" id="MBB6637778.1"/>
    </source>
</evidence>
<keyword evidence="3" id="KW-1185">Reference proteome</keyword>
<feature type="transmembrane region" description="Helical" evidence="1">
    <location>
        <begin position="71"/>
        <end position="88"/>
    </location>
</feature>
<keyword evidence="1" id="KW-0812">Transmembrane</keyword>
<evidence type="ECO:0000313" key="3">
    <source>
        <dbReference type="Proteomes" id="UP000535838"/>
    </source>
</evidence>
<keyword evidence="1" id="KW-0472">Membrane</keyword>
<name>A0A841T645_9BACL</name>
<sequence>MKRPGLAAVLLLLANAFFVFVVDIVTIKPHRISGNGNPGIAALAIGWLLLAALGFFYWIRLSRWKRSRRTDSVLFFVSIGVLGAALRLEHLHIAELLDALGGGVGDPESRIYRFGFLNQYTNTFYYNGYLIAAVVAILSAIGSGTRWLAPRDRSAAKASNSAE</sequence>
<gene>
    <name evidence="2" type="ORF">H7B67_26940</name>
</gene>
<organism evidence="2 3">
    <name type="scientific">Cohnella thailandensis</name>
    <dbReference type="NCBI Taxonomy" id="557557"/>
    <lineage>
        <taxon>Bacteria</taxon>
        <taxon>Bacillati</taxon>
        <taxon>Bacillota</taxon>
        <taxon>Bacilli</taxon>
        <taxon>Bacillales</taxon>
        <taxon>Paenibacillaceae</taxon>
        <taxon>Cohnella</taxon>
    </lineage>
</organism>
<accession>A0A841T645</accession>
<evidence type="ECO:0008006" key="4">
    <source>
        <dbReference type="Google" id="ProtNLM"/>
    </source>
</evidence>
<dbReference type="EMBL" id="JACJVQ010000024">
    <property type="protein sequence ID" value="MBB6637778.1"/>
    <property type="molecule type" value="Genomic_DNA"/>
</dbReference>
<evidence type="ECO:0000256" key="1">
    <source>
        <dbReference type="SAM" id="Phobius"/>
    </source>
</evidence>